<dbReference type="EMBL" id="SRRZ01000195">
    <property type="protein sequence ID" value="NQE38251.1"/>
    <property type="molecule type" value="Genomic_DNA"/>
</dbReference>
<keyword evidence="2" id="KW-1185">Reference proteome</keyword>
<organism evidence="1 2">
    <name type="scientific">Microcoleus asticus IPMA8</name>
    <dbReference type="NCBI Taxonomy" id="2563858"/>
    <lineage>
        <taxon>Bacteria</taxon>
        <taxon>Bacillati</taxon>
        <taxon>Cyanobacteriota</taxon>
        <taxon>Cyanophyceae</taxon>
        <taxon>Oscillatoriophycideae</taxon>
        <taxon>Oscillatoriales</taxon>
        <taxon>Microcoleaceae</taxon>
        <taxon>Microcoleus</taxon>
        <taxon>Microcoleus asticus</taxon>
    </lineage>
</organism>
<comment type="caution">
    <text evidence="1">The sequence shown here is derived from an EMBL/GenBank/DDBJ whole genome shotgun (WGS) entry which is preliminary data.</text>
</comment>
<accession>A0ABX2D706</accession>
<sequence length="47" mass="5574">MAIVTERMKVRHKLRQKVGHIRQFSRSQSQTPTLEARDVVIYYSKLS</sequence>
<evidence type="ECO:0000313" key="2">
    <source>
        <dbReference type="Proteomes" id="UP000702425"/>
    </source>
</evidence>
<reference evidence="1 2" key="1">
    <citation type="journal article" date="2020" name="Sci. Rep.">
        <title>A novel cyanobacterial geosmin producer, revising GeoA distribution and dispersion patterns in Bacteria.</title>
        <authorList>
            <person name="Churro C."/>
            <person name="Semedo-Aguiar A.P."/>
            <person name="Silva A.D."/>
            <person name="Pereira-Leal J.B."/>
            <person name="Leite R.B."/>
        </authorList>
    </citation>
    <scope>NUCLEOTIDE SEQUENCE [LARGE SCALE GENOMIC DNA]</scope>
    <source>
        <strain evidence="1 2">IPMA8</strain>
    </source>
</reference>
<protein>
    <submittedName>
        <fullName evidence="1">Uncharacterized protein</fullName>
    </submittedName>
</protein>
<evidence type="ECO:0000313" key="1">
    <source>
        <dbReference type="EMBL" id="NQE38251.1"/>
    </source>
</evidence>
<dbReference type="RefSeq" id="WP_216670809.1">
    <property type="nucleotide sequence ID" value="NZ_SRRZ01000195.1"/>
</dbReference>
<name>A0ABX2D706_9CYAN</name>
<proteinExistence type="predicted"/>
<gene>
    <name evidence="1" type="ORF">E5S67_06036</name>
</gene>
<dbReference type="Proteomes" id="UP000702425">
    <property type="component" value="Unassembled WGS sequence"/>
</dbReference>